<reference evidence="3 4" key="1">
    <citation type="submission" date="2019-06" db="EMBL/GenBank/DDBJ databases">
        <title>A chromosomal-level reference genome of Carpinus fangiana (Coryloideae, Betulaceae).</title>
        <authorList>
            <person name="Yang X."/>
            <person name="Wang Z."/>
            <person name="Zhang L."/>
            <person name="Hao G."/>
            <person name="Liu J."/>
            <person name="Yang Y."/>
        </authorList>
    </citation>
    <scope>NUCLEOTIDE SEQUENCE [LARGE SCALE GENOMIC DNA]</scope>
    <source>
        <strain evidence="3">Cfa_2016G</strain>
        <tissue evidence="3">Leaf</tissue>
    </source>
</reference>
<sequence>MQRRVWRFLTAIRENSSVSYAKIATVSGFCNVDLITIKATASNELPLPDKLLRSVPDDSPFRSELLWTRSNGLLTLHPCQFTDDSSSLAASGDYTAFIRSYAQLLDEALNCYVLDTKRSKLAQESGEEEDQPPRSTTLRDKMKEVGRMLEVLPQLQSLIDRVMDCWPTGLAERSFIVRSTMKHIIQDSLMCYTMFRKEIVVVLDNLLQMPYGSCISAFGVYKKAAVQASQLSEFYEGCKGMGLCGSYEYPFVNRIPNIQIRALETFLNGMWQMSPSSLSPAASRSRSPSSESTLTVDDEGEGQLVPTDMGNSEGAALVRACDEMEPLIKFEDDENVGCCDKWEALLEASVSLPPCPCPPPRNFFERENRLHVDFSTNNGQGDETNAWKLQIYNPFCQPNNMAMASYHGSFANMNIYVHQCPWTHHEVAKSLL</sequence>
<gene>
    <name evidence="3" type="ORF">FH972_015052</name>
</gene>
<dbReference type="Gene3D" id="1.20.58.150">
    <property type="entry name" value="ANTH domain"/>
    <property type="match status" value="1"/>
</dbReference>
<dbReference type="PANTHER" id="PTHR22951:SF22">
    <property type="entry name" value="ENTH DOMAIN-CONTAINING PROTEIN"/>
    <property type="match status" value="1"/>
</dbReference>
<dbReference type="InterPro" id="IPR011417">
    <property type="entry name" value="ANTH_dom"/>
</dbReference>
<dbReference type="GO" id="GO:0000149">
    <property type="term" value="F:SNARE binding"/>
    <property type="evidence" value="ECO:0007669"/>
    <property type="project" value="TreeGrafter"/>
</dbReference>
<feature type="region of interest" description="Disordered" evidence="1">
    <location>
        <begin position="277"/>
        <end position="309"/>
    </location>
</feature>
<dbReference type="GO" id="GO:0006900">
    <property type="term" value="P:vesicle budding from membrane"/>
    <property type="evidence" value="ECO:0007669"/>
    <property type="project" value="TreeGrafter"/>
</dbReference>
<dbReference type="FunFam" id="1.20.58.150:FF:000005">
    <property type="entry name" value="putative clathrin assembly protein At2g25430"/>
    <property type="match status" value="1"/>
</dbReference>
<dbReference type="PANTHER" id="PTHR22951">
    <property type="entry name" value="CLATHRIN ASSEMBLY PROTEIN"/>
    <property type="match status" value="1"/>
</dbReference>
<dbReference type="SUPFAM" id="SSF89009">
    <property type="entry name" value="GAT-like domain"/>
    <property type="match status" value="1"/>
</dbReference>
<evidence type="ECO:0000313" key="4">
    <source>
        <dbReference type="Proteomes" id="UP000327013"/>
    </source>
</evidence>
<feature type="domain" description="AP180 N-terminal homology (ANTH)" evidence="2">
    <location>
        <begin position="87"/>
        <end position="268"/>
    </location>
</feature>
<dbReference type="InterPro" id="IPR014712">
    <property type="entry name" value="ANTH_dom_sf"/>
</dbReference>
<evidence type="ECO:0000313" key="3">
    <source>
        <dbReference type="EMBL" id="KAE8076397.1"/>
    </source>
</evidence>
<dbReference type="InterPro" id="IPR045192">
    <property type="entry name" value="AP180-like"/>
</dbReference>
<dbReference type="OrthoDB" id="1723360at2759"/>
<dbReference type="GO" id="GO:0030136">
    <property type="term" value="C:clathrin-coated vesicle"/>
    <property type="evidence" value="ECO:0007669"/>
    <property type="project" value="InterPro"/>
</dbReference>
<dbReference type="GO" id="GO:0005546">
    <property type="term" value="F:phosphatidylinositol-4,5-bisphosphate binding"/>
    <property type="evidence" value="ECO:0007669"/>
    <property type="project" value="TreeGrafter"/>
</dbReference>
<organism evidence="3 4">
    <name type="scientific">Carpinus fangiana</name>
    <dbReference type="NCBI Taxonomy" id="176857"/>
    <lineage>
        <taxon>Eukaryota</taxon>
        <taxon>Viridiplantae</taxon>
        <taxon>Streptophyta</taxon>
        <taxon>Embryophyta</taxon>
        <taxon>Tracheophyta</taxon>
        <taxon>Spermatophyta</taxon>
        <taxon>Magnoliopsida</taxon>
        <taxon>eudicotyledons</taxon>
        <taxon>Gunneridae</taxon>
        <taxon>Pentapetalae</taxon>
        <taxon>rosids</taxon>
        <taxon>fabids</taxon>
        <taxon>Fagales</taxon>
        <taxon>Betulaceae</taxon>
        <taxon>Carpinus</taxon>
    </lineage>
</organism>
<dbReference type="GO" id="GO:0005545">
    <property type="term" value="F:1-phosphatidylinositol binding"/>
    <property type="evidence" value="ECO:0007669"/>
    <property type="project" value="InterPro"/>
</dbReference>
<accession>A0A5N6RES8</accession>
<dbReference type="EMBL" id="CM017326">
    <property type="protein sequence ID" value="KAE8076397.1"/>
    <property type="molecule type" value="Genomic_DNA"/>
</dbReference>
<dbReference type="Proteomes" id="UP000327013">
    <property type="component" value="Chromosome 6"/>
</dbReference>
<name>A0A5N6RES8_9ROSI</name>
<evidence type="ECO:0000256" key="1">
    <source>
        <dbReference type="SAM" id="MobiDB-lite"/>
    </source>
</evidence>
<dbReference type="GO" id="GO:0072583">
    <property type="term" value="P:clathrin-dependent endocytosis"/>
    <property type="evidence" value="ECO:0007669"/>
    <property type="project" value="InterPro"/>
</dbReference>
<evidence type="ECO:0000259" key="2">
    <source>
        <dbReference type="Pfam" id="PF07651"/>
    </source>
</evidence>
<protein>
    <recommendedName>
        <fullName evidence="2">AP180 N-terminal homology (ANTH) domain-containing protein</fullName>
    </recommendedName>
</protein>
<keyword evidence="4" id="KW-1185">Reference proteome</keyword>
<proteinExistence type="predicted"/>
<dbReference type="Pfam" id="PF07651">
    <property type="entry name" value="ANTH"/>
    <property type="match status" value="1"/>
</dbReference>
<dbReference type="GO" id="GO:0032050">
    <property type="term" value="F:clathrin heavy chain binding"/>
    <property type="evidence" value="ECO:0007669"/>
    <property type="project" value="TreeGrafter"/>
</dbReference>
<feature type="compositionally biased region" description="Low complexity" evidence="1">
    <location>
        <begin position="277"/>
        <end position="295"/>
    </location>
</feature>
<dbReference type="AlphaFoldDB" id="A0A5N6RES8"/>
<dbReference type="GO" id="GO:0048268">
    <property type="term" value="P:clathrin coat assembly"/>
    <property type="evidence" value="ECO:0007669"/>
    <property type="project" value="InterPro"/>
</dbReference>
<dbReference type="GO" id="GO:0005905">
    <property type="term" value="C:clathrin-coated pit"/>
    <property type="evidence" value="ECO:0007669"/>
    <property type="project" value="TreeGrafter"/>
</dbReference>